<dbReference type="InterPro" id="IPR040601">
    <property type="entry name" value="Trm5a/b_N"/>
</dbReference>
<dbReference type="InterPro" id="IPR029063">
    <property type="entry name" value="SAM-dependent_MTases_sf"/>
</dbReference>
<protein>
    <submittedName>
        <fullName evidence="7">Ribosomal RNA large subunit methyltransferase I</fullName>
        <ecNumber evidence="7">2.1.1.191</ecNumber>
    </submittedName>
</protein>
<dbReference type="Gene3D" id="3.40.50.150">
    <property type="entry name" value="Vaccinia Virus protein VP39"/>
    <property type="match status" value="1"/>
</dbReference>
<evidence type="ECO:0000256" key="4">
    <source>
        <dbReference type="ARBA" id="ARBA00022691"/>
    </source>
</evidence>
<dbReference type="PANTHER" id="PTHR23245:SF36">
    <property type="entry name" value="TRNA (GUANINE(37)-N1)-METHYLTRANSFERASE"/>
    <property type="match status" value="1"/>
</dbReference>
<dbReference type="SUPFAM" id="SSF53335">
    <property type="entry name" value="S-adenosyl-L-methionine-dependent methyltransferases"/>
    <property type="match status" value="1"/>
</dbReference>
<dbReference type="EC" id="2.1.1.191" evidence="7"/>
<evidence type="ECO:0000313" key="7">
    <source>
        <dbReference type="EMBL" id="KZX17172.1"/>
    </source>
</evidence>
<dbReference type="GO" id="GO:0005737">
    <property type="term" value="C:cytoplasm"/>
    <property type="evidence" value="ECO:0007669"/>
    <property type="project" value="TreeGrafter"/>
</dbReference>
<dbReference type="Pfam" id="PF02475">
    <property type="entry name" value="TRM5-TYW2_MTfase"/>
    <property type="match status" value="1"/>
</dbReference>
<keyword evidence="3 7" id="KW-0808">Transferase</keyword>
<feature type="domain" description="SAM-dependent methyltransferase TRM5/TYW2-type" evidence="6">
    <location>
        <begin position="110"/>
        <end position="360"/>
    </location>
</feature>
<dbReference type="EMBL" id="LWMT01000042">
    <property type="protein sequence ID" value="KZX17172.1"/>
    <property type="molecule type" value="Genomic_DNA"/>
</dbReference>
<dbReference type="Proteomes" id="UP000077066">
    <property type="component" value="Unassembled WGS sequence"/>
</dbReference>
<keyword evidence="1" id="KW-0963">Cytoplasm</keyword>
<keyword evidence="2 7" id="KW-0489">Methyltransferase</keyword>
<evidence type="ECO:0000256" key="5">
    <source>
        <dbReference type="ARBA" id="ARBA00022694"/>
    </source>
</evidence>
<dbReference type="PANTHER" id="PTHR23245">
    <property type="entry name" value="TRNA METHYLTRANSFERASE"/>
    <property type="match status" value="1"/>
</dbReference>
<dbReference type="Pfam" id="PF25133">
    <property type="entry name" value="TYW2_N_2"/>
    <property type="match status" value="1"/>
</dbReference>
<keyword evidence="5" id="KW-0819">tRNA processing</keyword>
<dbReference type="PATRIC" id="fig|55758.3.peg.361"/>
<dbReference type="Gene3D" id="3.30.300.110">
    <property type="entry name" value="Met-10+ protein-like domains"/>
    <property type="match status" value="1"/>
</dbReference>
<dbReference type="AlphaFoldDB" id="A0A166EZM6"/>
<comment type="caution">
    <text evidence="7">The sequence shown here is derived from an EMBL/GenBank/DDBJ whole genome shotgun (WGS) entry which is preliminary data.</text>
</comment>
<dbReference type="CDD" id="cd02440">
    <property type="entry name" value="AdoMet_MTases"/>
    <property type="match status" value="1"/>
</dbReference>
<dbReference type="GO" id="GO:0002939">
    <property type="term" value="P:tRNA N1-guanine methylation"/>
    <property type="evidence" value="ECO:0007669"/>
    <property type="project" value="TreeGrafter"/>
</dbReference>
<dbReference type="Pfam" id="PF18093">
    <property type="entry name" value="Trm5_N"/>
    <property type="match status" value="1"/>
</dbReference>
<organism evidence="7 8">
    <name type="scientific">Methanobrevibacter filiformis</name>
    <dbReference type="NCBI Taxonomy" id="55758"/>
    <lineage>
        <taxon>Archaea</taxon>
        <taxon>Methanobacteriati</taxon>
        <taxon>Methanobacteriota</taxon>
        <taxon>Methanomada group</taxon>
        <taxon>Methanobacteria</taxon>
        <taxon>Methanobacteriales</taxon>
        <taxon>Methanobacteriaceae</taxon>
        <taxon>Methanobrevibacter</taxon>
    </lineage>
</organism>
<evidence type="ECO:0000259" key="6">
    <source>
        <dbReference type="PROSITE" id="PS51684"/>
    </source>
</evidence>
<keyword evidence="8" id="KW-1185">Reference proteome</keyword>
<keyword evidence="4" id="KW-0949">S-adenosyl-L-methionine</keyword>
<dbReference type="GO" id="GO:0008175">
    <property type="term" value="F:tRNA methyltransferase activity"/>
    <property type="evidence" value="ECO:0007669"/>
    <property type="project" value="TreeGrafter"/>
</dbReference>
<dbReference type="RefSeq" id="WP_066970857.1">
    <property type="nucleotide sequence ID" value="NZ_LWMT01000042.1"/>
</dbReference>
<evidence type="ECO:0000256" key="3">
    <source>
        <dbReference type="ARBA" id="ARBA00022679"/>
    </source>
</evidence>
<accession>A0A166EZM6</accession>
<dbReference type="OrthoDB" id="8079at2157"/>
<dbReference type="Gene3D" id="3.30.70.2580">
    <property type="match status" value="1"/>
</dbReference>
<proteinExistence type="predicted"/>
<reference evidence="7 8" key="1">
    <citation type="submission" date="2016-04" db="EMBL/GenBank/DDBJ databases">
        <title>Genome sequence of Methanobrevibacter filiformis DSM 11501.</title>
        <authorList>
            <person name="Poehlein A."/>
            <person name="Seedorf H."/>
            <person name="Daniel R."/>
        </authorList>
    </citation>
    <scope>NUCLEOTIDE SEQUENCE [LARGE SCALE GENOMIC DNA]</scope>
    <source>
        <strain evidence="7 8">DSM 11501</strain>
    </source>
</reference>
<sequence>MIAIKVELKYTNELRKTLIEKQTMNMNYKIKTDEDYGYIPIKNIADDVKKDIEDELNKKFNHAGKNDSNKITIEIIDTELEQIKKEPRSLKEHLKGKLNNEEIENLKKSFDIIGDIVILEIPEELQNQKYAIAKAAIDFTKRRSIFAKKSPIEGVTRTRKLEYLIGEDDSTTIHKEHDVRLSLDVKEVYFSPRLASERKRISDQVEEGEAILDMFAGIGPFPILIAKKNNVKIYAVDINKKAVECMEENIKINKLKGEVIAICGDINEVAKEFKEKNIKFDRIIMNLPGTAYKFLDLAISLLNSGGVVHYYEFSDNYDQGISRIKESSSKLGKEVSILSTRKVKSISPKEWHISVSAKIE</sequence>
<dbReference type="InterPro" id="IPR030382">
    <property type="entry name" value="MeTrfase_TRM5/TYW2"/>
</dbReference>
<dbReference type="InterPro" id="IPR056744">
    <property type="entry name" value="TRM5/TYW2-like_N"/>
</dbReference>
<dbReference type="PROSITE" id="PS51684">
    <property type="entry name" value="SAM_MT_TRM5_TYW2"/>
    <property type="match status" value="1"/>
</dbReference>
<evidence type="ECO:0000256" key="1">
    <source>
        <dbReference type="ARBA" id="ARBA00022490"/>
    </source>
</evidence>
<evidence type="ECO:0000313" key="8">
    <source>
        <dbReference type="Proteomes" id="UP000077066"/>
    </source>
</evidence>
<evidence type="ECO:0000256" key="2">
    <source>
        <dbReference type="ARBA" id="ARBA00022603"/>
    </source>
</evidence>
<gene>
    <name evidence="7" type="primary">rlmI</name>
    <name evidence="7" type="ORF">MBFIL_03230</name>
</gene>
<dbReference type="STRING" id="55758.MBFIL_03230"/>
<dbReference type="InterPro" id="IPR056743">
    <property type="entry name" value="TRM5-TYW2-like_MTfase"/>
</dbReference>
<name>A0A166EZM6_9EURY</name>